<name>A0A1H7K4E8_OLID1</name>
<proteinExistence type="predicted"/>
<dbReference type="InterPro" id="IPR025665">
    <property type="entry name" value="Beta-barrel_OMP_2"/>
</dbReference>
<keyword evidence="1" id="KW-0732">Signal</keyword>
<evidence type="ECO:0000259" key="2">
    <source>
        <dbReference type="Pfam" id="PF13568"/>
    </source>
</evidence>
<dbReference type="Pfam" id="PF13568">
    <property type="entry name" value="OMP_b-brl_2"/>
    <property type="match status" value="1"/>
</dbReference>
<feature type="signal peptide" evidence="1">
    <location>
        <begin position="1"/>
        <end position="23"/>
    </location>
</feature>
<dbReference type="RefSeq" id="WP_093320206.1">
    <property type="nucleotide sequence ID" value="NZ_FOAF01000001.1"/>
</dbReference>
<organism evidence="3 4">
    <name type="scientific">Olivibacter domesticus</name>
    <name type="common">Pseudosphingobacterium domesticum</name>
    <dbReference type="NCBI Taxonomy" id="407022"/>
    <lineage>
        <taxon>Bacteria</taxon>
        <taxon>Pseudomonadati</taxon>
        <taxon>Bacteroidota</taxon>
        <taxon>Sphingobacteriia</taxon>
        <taxon>Sphingobacteriales</taxon>
        <taxon>Sphingobacteriaceae</taxon>
        <taxon>Olivibacter</taxon>
    </lineage>
</organism>
<evidence type="ECO:0000313" key="4">
    <source>
        <dbReference type="Proteomes" id="UP000199421"/>
    </source>
</evidence>
<dbReference type="Gene3D" id="2.40.160.20">
    <property type="match status" value="1"/>
</dbReference>
<evidence type="ECO:0000313" key="3">
    <source>
        <dbReference type="EMBL" id="SEK81728.1"/>
    </source>
</evidence>
<feature type="chain" id="PRO_5011628403" evidence="1">
    <location>
        <begin position="24"/>
        <end position="206"/>
    </location>
</feature>
<reference evidence="4" key="1">
    <citation type="submission" date="2016-10" db="EMBL/GenBank/DDBJ databases">
        <authorList>
            <person name="Varghese N."/>
            <person name="Submissions S."/>
        </authorList>
    </citation>
    <scope>NUCLEOTIDE SEQUENCE [LARGE SCALE GENOMIC DNA]</scope>
    <source>
        <strain evidence="4">DSM 18733</strain>
    </source>
</reference>
<sequence length="206" mass="22252">MKKNTLAFLLAVGTLFFSTQLWAQDSPLSFGVKAGTNLSNYRLGGDMKGFKSKRKIGGSFGGFVKYDLSTNFALQSGIDVYYEISNLESKLDKSSTKFKSFGVEIPLYGMVQGELGSGKAFIGVGPYIGYGILAKAGGVNLFKKNSEMGAPALNRFDYGVGGIIGYQFDKNWQINASYQYGLADLHKAKGGSMKNQNAAIGIAYKF</sequence>
<accession>A0A1H7K4E8</accession>
<dbReference type="AlphaFoldDB" id="A0A1H7K4E8"/>
<dbReference type="InterPro" id="IPR011250">
    <property type="entry name" value="OMP/PagP_B-barrel"/>
</dbReference>
<dbReference type="EMBL" id="FOAF01000001">
    <property type="protein sequence ID" value="SEK81728.1"/>
    <property type="molecule type" value="Genomic_DNA"/>
</dbReference>
<gene>
    <name evidence="3" type="ORF">SAMN05661044_01227</name>
</gene>
<dbReference type="OrthoDB" id="1150878at2"/>
<dbReference type="Proteomes" id="UP000199421">
    <property type="component" value="Unassembled WGS sequence"/>
</dbReference>
<protein>
    <submittedName>
        <fullName evidence="3">Outer membrane protein beta-barrel domain-containing protein</fullName>
    </submittedName>
</protein>
<feature type="domain" description="Outer membrane protein beta-barrel" evidence="2">
    <location>
        <begin position="22"/>
        <end position="186"/>
    </location>
</feature>
<dbReference type="STRING" id="407022.SAMN05661044_01227"/>
<evidence type="ECO:0000256" key="1">
    <source>
        <dbReference type="SAM" id="SignalP"/>
    </source>
</evidence>
<dbReference type="SUPFAM" id="SSF56925">
    <property type="entry name" value="OMPA-like"/>
    <property type="match status" value="1"/>
</dbReference>
<keyword evidence="4" id="KW-1185">Reference proteome</keyword>